<keyword evidence="2" id="KW-0472">Membrane</keyword>
<keyword evidence="4" id="KW-1185">Reference proteome</keyword>
<comment type="caution">
    <text evidence="3">The sequence shown here is derived from an EMBL/GenBank/DDBJ whole genome shotgun (WGS) entry which is preliminary data.</text>
</comment>
<feature type="transmembrane region" description="Helical" evidence="2">
    <location>
        <begin position="142"/>
        <end position="165"/>
    </location>
</feature>
<reference evidence="3 4" key="1">
    <citation type="submission" date="2015-11" db="EMBL/GenBank/DDBJ databases">
        <title>Genomic analysis of 38 Legionella species identifies large and diverse effector repertoires.</title>
        <authorList>
            <person name="Burstein D."/>
            <person name="Amaro F."/>
            <person name="Zusman T."/>
            <person name="Lifshitz Z."/>
            <person name="Cohen O."/>
            <person name="Gilbert J.A."/>
            <person name="Pupko T."/>
            <person name="Shuman H.A."/>
            <person name="Segal G."/>
        </authorList>
    </citation>
    <scope>NUCLEOTIDE SEQUENCE [LARGE SCALE GENOMIC DNA]</scope>
    <source>
        <strain evidence="3 4">ATCC 43878</strain>
    </source>
</reference>
<keyword evidence="2" id="KW-0812">Transmembrane</keyword>
<evidence type="ECO:0008006" key="5">
    <source>
        <dbReference type="Google" id="ProtNLM"/>
    </source>
</evidence>
<keyword evidence="2" id="KW-1133">Transmembrane helix</keyword>
<sequence length="268" mass="29682">MSNAERLDRASSVCFFAGFVVSQLQHSPVAVLAALSNLITLFFNSLGYGLWLLACQLYPDYPRDENHWYGFTEVKNQQKIAAVLGSMAILCCVVGIFISPLLLPASWLFFVSNFIWCIGEYHKQQNPFKEDEACSPAQQTAYVQYAIITTLMALIPAVAATVSMFFPPAAFLAFVVSTTLGITLGSIAFYCWLDYMIDIGAPQAQSYEILSRDLEMTEELSSNVTYASPSPSEQACYRPLWKQQRSSVGNDPLNHSSSLLSSNTRTCP</sequence>
<accession>A0A0W0S4P0</accession>
<feature type="region of interest" description="Disordered" evidence="1">
    <location>
        <begin position="247"/>
        <end position="268"/>
    </location>
</feature>
<organism evidence="3 4">
    <name type="scientific">Legionella brunensis</name>
    <dbReference type="NCBI Taxonomy" id="29422"/>
    <lineage>
        <taxon>Bacteria</taxon>
        <taxon>Pseudomonadati</taxon>
        <taxon>Pseudomonadota</taxon>
        <taxon>Gammaproteobacteria</taxon>
        <taxon>Legionellales</taxon>
        <taxon>Legionellaceae</taxon>
        <taxon>Legionella</taxon>
    </lineage>
</organism>
<proteinExistence type="predicted"/>
<dbReference type="AlphaFoldDB" id="A0A0W0S4P0"/>
<evidence type="ECO:0000313" key="4">
    <source>
        <dbReference type="Proteomes" id="UP000054742"/>
    </source>
</evidence>
<name>A0A0W0S4P0_9GAMM</name>
<dbReference type="RefSeq" id="WP_058442567.1">
    <property type="nucleotide sequence ID" value="NZ_CAAAHU010000004.1"/>
</dbReference>
<evidence type="ECO:0000313" key="3">
    <source>
        <dbReference type="EMBL" id="KTC78306.1"/>
    </source>
</evidence>
<feature type="transmembrane region" description="Helical" evidence="2">
    <location>
        <begin position="171"/>
        <end position="193"/>
    </location>
</feature>
<dbReference type="EMBL" id="LNXV01000033">
    <property type="protein sequence ID" value="KTC78306.1"/>
    <property type="molecule type" value="Genomic_DNA"/>
</dbReference>
<feature type="transmembrane region" description="Helical" evidence="2">
    <location>
        <begin position="80"/>
        <end position="98"/>
    </location>
</feature>
<evidence type="ECO:0000256" key="1">
    <source>
        <dbReference type="SAM" id="MobiDB-lite"/>
    </source>
</evidence>
<dbReference type="STRING" id="29422.Lbru_2598"/>
<gene>
    <name evidence="3" type="ORF">Lbru_2598</name>
</gene>
<dbReference type="PATRIC" id="fig|29422.6.peg.2761"/>
<protein>
    <recommendedName>
        <fullName evidence="5">Transmembrane protein</fullName>
    </recommendedName>
</protein>
<dbReference type="Proteomes" id="UP000054742">
    <property type="component" value="Unassembled WGS sequence"/>
</dbReference>
<evidence type="ECO:0000256" key="2">
    <source>
        <dbReference type="SAM" id="Phobius"/>
    </source>
</evidence>
<dbReference type="OrthoDB" id="5651454at2"/>